<gene>
    <name evidence="2" type="primary">LOC142169744</name>
</gene>
<evidence type="ECO:0000313" key="1">
    <source>
        <dbReference type="Proteomes" id="UP000790787"/>
    </source>
</evidence>
<protein>
    <submittedName>
        <fullName evidence="2">Uncharacterized protein LOC142169744</fullName>
    </submittedName>
</protein>
<accession>A0AC58SS07</accession>
<keyword evidence="1" id="KW-1185">Reference proteome</keyword>
<reference evidence="1" key="1">
    <citation type="journal article" date="2014" name="Nat. Commun.">
        <title>The tobacco genome sequence and its comparison with those of tomato and potato.</title>
        <authorList>
            <person name="Sierro N."/>
            <person name="Battey J.N."/>
            <person name="Ouadi S."/>
            <person name="Bakaher N."/>
            <person name="Bovet L."/>
            <person name="Willig A."/>
            <person name="Goepfert S."/>
            <person name="Peitsch M.C."/>
            <person name="Ivanov N.V."/>
        </authorList>
    </citation>
    <scope>NUCLEOTIDE SEQUENCE [LARGE SCALE GENOMIC DNA]</scope>
</reference>
<proteinExistence type="predicted"/>
<dbReference type="Proteomes" id="UP000790787">
    <property type="component" value="Chromosome 15"/>
</dbReference>
<evidence type="ECO:0000313" key="2">
    <source>
        <dbReference type="RefSeq" id="XP_075087751.1"/>
    </source>
</evidence>
<organism evidence="1 2">
    <name type="scientific">Nicotiana tabacum</name>
    <name type="common">Common tobacco</name>
    <dbReference type="NCBI Taxonomy" id="4097"/>
    <lineage>
        <taxon>Eukaryota</taxon>
        <taxon>Viridiplantae</taxon>
        <taxon>Streptophyta</taxon>
        <taxon>Embryophyta</taxon>
        <taxon>Tracheophyta</taxon>
        <taxon>Spermatophyta</taxon>
        <taxon>Magnoliopsida</taxon>
        <taxon>eudicotyledons</taxon>
        <taxon>Gunneridae</taxon>
        <taxon>Pentapetalae</taxon>
        <taxon>asterids</taxon>
        <taxon>lamiids</taxon>
        <taxon>Solanales</taxon>
        <taxon>Solanaceae</taxon>
        <taxon>Nicotianoideae</taxon>
        <taxon>Nicotianeae</taxon>
        <taxon>Nicotiana</taxon>
    </lineage>
</organism>
<reference evidence="2" key="2">
    <citation type="submission" date="2025-08" db="UniProtKB">
        <authorList>
            <consortium name="RefSeq"/>
        </authorList>
    </citation>
    <scope>IDENTIFICATION</scope>
    <source>
        <tissue evidence="2">Leaf</tissue>
    </source>
</reference>
<name>A0AC58SS07_TOBAC</name>
<dbReference type="RefSeq" id="XP_075087751.1">
    <property type="nucleotide sequence ID" value="XM_075231650.1"/>
</dbReference>
<sequence>MVTEKIDHTHPLFLQPSDTLGLVLIPIQLIGSENYGLWSRSMRLTLKAKRKLGFIIGDCKKESFKDALHEEWETCNAIVHSWIMNSVSKDLISGIIYASDAHAVWEDLKKRFDKVNRVRIFQIHKAISRLSQGTDSVVVYFTKLKELWAEYDVLVSSQNCGCAKAKEHIVHLYQQ</sequence>